<feature type="transmembrane region" description="Helical" evidence="4">
    <location>
        <begin position="27"/>
        <end position="49"/>
    </location>
</feature>
<dbReference type="GO" id="GO:0005576">
    <property type="term" value="C:extracellular region"/>
    <property type="evidence" value="ECO:0007669"/>
    <property type="project" value="UniProtKB-SubCell"/>
</dbReference>
<dbReference type="PRINTS" id="PR00007">
    <property type="entry name" value="COMPLEMNTC1Q"/>
</dbReference>
<keyword evidence="7" id="KW-1185">Reference proteome</keyword>
<dbReference type="Proteomes" id="UP000261520">
    <property type="component" value="Unplaced"/>
</dbReference>
<dbReference type="SUPFAM" id="SSF49842">
    <property type="entry name" value="TNF-like"/>
    <property type="match status" value="1"/>
</dbReference>
<keyword evidence="2" id="KW-0964">Secreted</keyword>
<feature type="domain" description="C1q" evidence="5">
    <location>
        <begin position="38"/>
        <end position="182"/>
    </location>
</feature>
<reference evidence="6" key="2">
    <citation type="submission" date="2025-09" db="UniProtKB">
        <authorList>
            <consortium name="Ensembl"/>
        </authorList>
    </citation>
    <scope>IDENTIFICATION</scope>
</reference>
<evidence type="ECO:0000259" key="5">
    <source>
        <dbReference type="PROSITE" id="PS50871"/>
    </source>
</evidence>
<evidence type="ECO:0000256" key="3">
    <source>
        <dbReference type="ARBA" id="ARBA00022729"/>
    </source>
</evidence>
<dbReference type="STRING" id="409849.ENSPMGP00000002752"/>
<evidence type="ECO:0000313" key="7">
    <source>
        <dbReference type="Proteomes" id="UP000261520"/>
    </source>
</evidence>
<dbReference type="InterPro" id="IPR001073">
    <property type="entry name" value="C1q_dom"/>
</dbReference>
<evidence type="ECO:0000256" key="1">
    <source>
        <dbReference type="ARBA" id="ARBA00004613"/>
    </source>
</evidence>
<dbReference type="SMART" id="SM00110">
    <property type="entry name" value="C1Q"/>
    <property type="match status" value="1"/>
</dbReference>
<keyword evidence="3" id="KW-0732">Signal</keyword>
<organism evidence="6 7">
    <name type="scientific">Periophthalmus magnuspinnatus</name>
    <dbReference type="NCBI Taxonomy" id="409849"/>
    <lineage>
        <taxon>Eukaryota</taxon>
        <taxon>Metazoa</taxon>
        <taxon>Chordata</taxon>
        <taxon>Craniata</taxon>
        <taxon>Vertebrata</taxon>
        <taxon>Euteleostomi</taxon>
        <taxon>Actinopterygii</taxon>
        <taxon>Neopterygii</taxon>
        <taxon>Teleostei</taxon>
        <taxon>Neoteleostei</taxon>
        <taxon>Acanthomorphata</taxon>
        <taxon>Gobiaria</taxon>
        <taxon>Gobiiformes</taxon>
        <taxon>Gobioidei</taxon>
        <taxon>Gobiidae</taxon>
        <taxon>Oxudercinae</taxon>
        <taxon>Periophthalmus</taxon>
    </lineage>
</organism>
<accession>A0A3B3ZDW4</accession>
<dbReference type="PROSITE" id="PS50871">
    <property type="entry name" value="C1Q"/>
    <property type="match status" value="1"/>
</dbReference>
<keyword evidence="4" id="KW-1133">Transmembrane helix</keyword>
<dbReference type="GO" id="GO:0045202">
    <property type="term" value="C:synapse"/>
    <property type="evidence" value="ECO:0007669"/>
    <property type="project" value="TreeGrafter"/>
</dbReference>
<evidence type="ECO:0000256" key="4">
    <source>
        <dbReference type="SAM" id="Phobius"/>
    </source>
</evidence>
<feature type="transmembrane region" description="Helical" evidence="4">
    <location>
        <begin position="81"/>
        <end position="101"/>
    </location>
</feature>
<evidence type="ECO:0000256" key="2">
    <source>
        <dbReference type="ARBA" id="ARBA00022525"/>
    </source>
</evidence>
<dbReference type="PANTHER" id="PTHR22923:SF89">
    <property type="entry name" value="CEREBELLIN 18"/>
    <property type="match status" value="1"/>
</dbReference>
<proteinExistence type="predicted"/>
<keyword evidence="4" id="KW-0812">Transmembrane</keyword>
<comment type="subcellular location">
    <subcellularLocation>
        <location evidence="1">Secreted</location>
    </subcellularLocation>
</comment>
<dbReference type="PANTHER" id="PTHR22923">
    <property type="entry name" value="CEREBELLIN-RELATED"/>
    <property type="match status" value="1"/>
</dbReference>
<keyword evidence="4" id="KW-0472">Membrane</keyword>
<dbReference type="Ensembl" id="ENSPMGT00000002914.1">
    <property type="protein sequence ID" value="ENSPMGP00000002752.1"/>
    <property type="gene ID" value="ENSPMGG00000002401.1"/>
</dbReference>
<sequence>MWDCDCAFRTQGCCCGNTELQFLRDQFFLILLWLAFGTGPVNVAFTAFLGEDVKCIGPFERNVSIPYNVIPLNEGHGYNSVLGLFTAPVSGVYSFSLSVYCRMQRAGQHMYYKVQLMRNGSPEVAMWEDNAQDMEDSSSHRVLLSLQRGDQVYAELVQNRTLCGNIEGLNSFSGYLVYPVAA</sequence>
<evidence type="ECO:0000313" key="6">
    <source>
        <dbReference type="Ensembl" id="ENSPMGP00000002752.1"/>
    </source>
</evidence>
<protein>
    <recommendedName>
        <fullName evidence="5">C1q domain-containing protein</fullName>
    </recommendedName>
</protein>
<dbReference type="GO" id="GO:0099558">
    <property type="term" value="P:maintenance of synapse structure"/>
    <property type="evidence" value="ECO:0007669"/>
    <property type="project" value="TreeGrafter"/>
</dbReference>
<dbReference type="AlphaFoldDB" id="A0A3B3ZDW4"/>
<name>A0A3B3ZDW4_9GOBI</name>
<dbReference type="InterPro" id="IPR008983">
    <property type="entry name" value="Tumour_necrosis_fac-like_dom"/>
</dbReference>
<dbReference type="Gene3D" id="2.60.120.40">
    <property type="match status" value="1"/>
</dbReference>
<dbReference type="Pfam" id="PF00386">
    <property type="entry name" value="C1q"/>
    <property type="match status" value="1"/>
</dbReference>
<dbReference type="InterPro" id="IPR050822">
    <property type="entry name" value="Cerebellin_Synaptic_Org"/>
</dbReference>
<reference evidence="6" key="1">
    <citation type="submission" date="2025-08" db="UniProtKB">
        <authorList>
            <consortium name="Ensembl"/>
        </authorList>
    </citation>
    <scope>IDENTIFICATION</scope>
</reference>